<sequence length="575" mass="62930">MSSKPVAEHHLQKEDDCALTFISDSSKIQSVSSLKQFLISCYGPSGKTKYTQNRHGALMALSRSSKRLLSNSTFVSPISQLVASSIQQHLAAFSDNGLFMGIFMLSLVEGSITENIHSKLCGEINTLLMDVCLEAMGAVANQLDLSNMGAMLSLVSSIFESKTSGWMTMTEIKLLSSLVLQAVVSSLPNEIPKNIIIPHIEFHCTGGQSVTKSHLMTGVIVEVSKNTHIALETWTAQRCSTSVPIKVALFNTSLAVDEEPLPGVSLESDRILDVEEFEMFQMKSFADKLKLADVSFVGCQKVIHPSLVKMLTERGILCVDRLSLVHIGAVQKLTGASLLSSMNCDLLPGSLGLLSDVTSCWVFDQRFLHLTSSMKSVTTVILCHRTETCLEELKHIFGVALHIACLSICHCEVVPGAGLLEEHLVRTVQEKAREISHETSTKLGCSQHQFMTVTEVFVSSLECIRKSLFNGKPSSRSVSPSATKAPSHSRGEGKTGEGIMNFNERLYEFDADCHKDDCTEFWQPITAVHEDGRVTNQNQKHRVVDLLLVKRNAFKMAVEMANLILSIGAVSATPL</sequence>
<evidence type="ECO:0000256" key="1">
    <source>
        <dbReference type="SAM" id="MobiDB-lite"/>
    </source>
</evidence>
<dbReference type="GO" id="GO:0005737">
    <property type="term" value="C:cytoplasm"/>
    <property type="evidence" value="ECO:0007669"/>
    <property type="project" value="TreeGrafter"/>
</dbReference>
<dbReference type="SUPFAM" id="SSF52029">
    <property type="entry name" value="GroEL apical domain-like"/>
    <property type="match status" value="1"/>
</dbReference>
<dbReference type="PANTHER" id="PTHR46787:SF1">
    <property type="entry name" value="MOLECULAR CHAPERONE MKKS"/>
    <property type="match status" value="1"/>
</dbReference>
<feature type="compositionally biased region" description="Polar residues" evidence="1">
    <location>
        <begin position="472"/>
        <end position="486"/>
    </location>
</feature>
<dbReference type="Proteomes" id="UP001152320">
    <property type="component" value="Chromosome 3"/>
</dbReference>
<name>A0A9Q1HHW8_HOLLE</name>
<dbReference type="Gene3D" id="1.10.560.10">
    <property type="entry name" value="GroEL-like equatorial domain"/>
    <property type="match status" value="1"/>
</dbReference>
<dbReference type="InterPro" id="IPR002423">
    <property type="entry name" value="Cpn60/GroEL/TCP-1"/>
</dbReference>
<dbReference type="GO" id="GO:0051131">
    <property type="term" value="P:chaperone-mediated protein complex assembly"/>
    <property type="evidence" value="ECO:0007669"/>
    <property type="project" value="TreeGrafter"/>
</dbReference>
<feature type="region of interest" description="Disordered" evidence="1">
    <location>
        <begin position="472"/>
        <end position="497"/>
    </location>
</feature>
<dbReference type="OrthoDB" id="528704at2759"/>
<gene>
    <name evidence="2" type="ORF">HOLleu_08570</name>
</gene>
<dbReference type="GO" id="GO:0005524">
    <property type="term" value="F:ATP binding"/>
    <property type="evidence" value="ECO:0007669"/>
    <property type="project" value="InterPro"/>
</dbReference>
<evidence type="ECO:0000313" key="3">
    <source>
        <dbReference type="Proteomes" id="UP001152320"/>
    </source>
</evidence>
<dbReference type="Gene3D" id="3.50.7.10">
    <property type="entry name" value="GroEL"/>
    <property type="match status" value="1"/>
</dbReference>
<dbReference type="PANTHER" id="PTHR46787">
    <property type="entry name" value="SYNDROMES PUTATIVE CHAPERONIN-RELATED"/>
    <property type="match status" value="1"/>
</dbReference>
<dbReference type="InterPro" id="IPR027409">
    <property type="entry name" value="GroEL-like_apical_dom_sf"/>
</dbReference>
<organism evidence="2 3">
    <name type="scientific">Holothuria leucospilota</name>
    <name type="common">Black long sea cucumber</name>
    <name type="synonym">Mertensiothuria leucospilota</name>
    <dbReference type="NCBI Taxonomy" id="206669"/>
    <lineage>
        <taxon>Eukaryota</taxon>
        <taxon>Metazoa</taxon>
        <taxon>Echinodermata</taxon>
        <taxon>Eleutherozoa</taxon>
        <taxon>Echinozoa</taxon>
        <taxon>Holothuroidea</taxon>
        <taxon>Aspidochirotacea</taxon>
        <taxon>Aspidochirotida</taxon>
        <taxon>Holothuriidae</taxon>
        <taxon>Holothuria</taxon>
    </lineage>
</organism>
<comment type="caution">
    <text evidence="2">The sequence shown here is derived from an EMBL/GenBank/DDBJ whole genome shotgun (WGS) entry which is preliminary data.</text>
</comment>
<dbReference type="Pfam" id="PF00118">
    <property type="entry name" value="Cpn60_TCP1"/>
    <property type="match status" value="1"/>
</dbReference>
<keyword evidence="3" id="KW-1185">Reference proteome</keyword>
<dbReference type="InterPro" id="IPR027410">
    <property type="entry name" value="TCP-1-like_intermed_sf"/>
</dbReference>
<dbReference type="InterPro" id="IPR027413">
    <property type="entry name" value="GROEL-like_equatorial_sf"/>
</dbReference>
<dbReference type="SUPFAM" id="SSF48592">
    <property type="entry name" value="GroEL equatorial domain-like"/>
    <property type="match status" value="1"/>
</dbReference>
<dbReference type="EMBL" id="JAIZAY010000003">
    <property type="protein sequence ID" value="KAJ8045541.1"/>
    <property type="molecule type" value="Genomic_DNA"/>
</dbReference>
<evidence type="ECO:0000313" key="2">
    <source>
        <dbReference type="EMBL" id="KAJ8045541.1"/>
    </source>
</evidence>
<reference evidence="2" key="1">
    <citation type="submission" date="2021-10" db="EMBL/GenBank/DDBJ databases">
        <title>Tropical sea cucumber genome reveals ecological adaptation and Cuvierian tubules defense mechanism.</title>
        <authorList>
            <person name="Chen T."/>
        </authorList>
    </citation>
    <scope>NUCLEOTIDE SEQUENCE</scope>
    <source>
        <strain evidence="2">Nanhai2018</strain>
        <tissue evidence="2">Muscle</tissue>
    </source>
</reference>
<dbReference type="GO" id="GO:1902636">
    <property type="term" value="C:kinociliary basal body"/>
    <property type="evidence" value="ECO:0007669"/>
    <property type="project" value="TreeGrafter"/>
</dbReference>
<dbReference type="GO" id="GO:0006457">
    <property type="term" value="P:protein folding"/>
    <property type="evidence" value="ECO:0007669"/>
    <property type="project" value="InterPro"/>
</dbReference>
<dbReference type="GO" id="GO:0051082">
    <property type="term" value="F:unfolded protein binding"/>
    <property type="evidence" value="ECO:0007669"/>
    <property type="project" value="InterPro"/>
</dbReference>
<dbReference type="GO" id="GO:0005634">
    <property type="term" value="C:nucleus"/>
    <property type="evidence" value="ECO:0007669"/>
    <property type="project" value="TreeGrafter"/>
</dbReference>
<accession>A0A9Q1HHW8</accession>
<proteinExistence type="predicted"/>
<dbReference type="AlphaFoldDB" id="A0A9Q1HHW8"/>
<dbReference type="InterPro" id="IPR028790">
    <property type="entry name" value="MKKS"/>
</dbReference>
<dbReference type="Gene3D" id="3.30.260.10">
    <property type="entry name" value="TCP-1-like chaperonin intermediate domain"/>
    <property type="match status" value="1"/>
</dbReference>
<protein>
    <submittedName>
        <fullName evidence="2">McKusick-Kaufman/Bardet-Biedl syndromes putative chaperonin</fullName>
    </submittedName>
</protein>
<dbReference type="GO" id="GO:0060271">
    <property type="term" value="P:cilium assembly"/>
    <property type="evidence" value="ECO:0007669"/>
    <property type="project" value="InterPro"/>
</dbReference>
<dbReference type="GO" id="GO:0032502">
    <property type="term" value="P:developmental process"/>
    <property type="evidence" value="ECO:0007669"/>
    <property type="project" value="TreeGrafter"/>
</dbReference>